<evidence type="ECO:0000256" key="1">
    <source>
        <dbReference type="ARBA" id="ARBA00022490"/>
    </source>
</evidence>
<evidence type="ECO:0000256" key="4">
    <source>
        <dbReference type="ARBA" id="ARBA00022741"/>
    </source>
</evidence>
<dbReference type="GO" id="GO:0005525">
    <property type="term" value="F:GTP binding"/>
    <property type="evidence" value="ECO:0007669"/>
    <property type="project" value="UniProtKB-KW"/>
</dbReference>
<dbReference type="InterPro" id="IPR013482">
    <property type="entry name" value="Molybde_CF_guanTrfase"/>
</dbReference>
<dbReference type="EMBL" id="FPHT01000316">
    <property type="protein sequence ID" value="SFV83067.1"/>
    <property type="molecule type" value="Genomic_DNA"/>
</dbReference>
<dbReference type="SUPFAM" id="SSF53448">
    <property type="entry name" value="Nucleotide-diphospho-sugar transferases"/>
    <property type="match status" value="1"/>
</dbReference>
<sequence>MIDKNNITTVILSGGRSSRMQGEDKGLILLNDKPMISYVVDVVDDRAGRLLISANRNIDAYQQYGEVIRDELTDFQGPLAGIAKAMAEADTPYLLTLPCDSPLVNEILVDRLIQCMADKDMDICVADDGSHIHPTFAIMKTSLKDNLLAFLDSGERKLGLWIKQNDFQKVDFSDQPKVFINLNNPQDFDKI</sequence>
<dbReference type="GO" id="GO:0016779">
    <property type="term" value="F:nucleotidyltransferase activity"/>
    <property type="evidence" value="ECO:0007669"/>
    <property type="project" value="TreeGrafter"/>
</dbReference>
<protein>
    <submittedName>
        <fullName evidence="9">Molybdopterin-guanine dinucleotide biosynthesis protein MobA</fullName>
    </submittedName>
</protein>
<dbReference type="Pfam" id="PF12804">
    <property type="entry name" value="NTP_transf_3"/>
    <property type="match status" value="1"/>
</dbReference>
<evidence type="ECO:0000256" key="7">
    <source>
        <dbReference type="ARBA" id="ARBA00023150"/>
    </source>
</evidence>
<accession>A0A1W1DND8</accession>
<dbReference type="PANTHER" id="PTHR19136">
    <property type="entry name" value="MOLYBDENUM COFACTOR GUANYLYLTRANSFERASE"/>
    <property type="match status" value="1"/>
</dbReference>
<keyword evidence="5" id="KW-0460">Magnesium</keyword>
<evidence type="ECO:0000256" key="3">
    <source>
        <dbReference type="ARBA" id="ARBA00022723"/>
    </source>
</evidence>
<dbReference type="GO" id="GO:0046872">
    <property type="term" value="F:metal ion binding"/>
    <property type="evidence" value="ECO:0007669"/>
    <property type="project" value="UniProtKB-KW"/>
</dbReference>
<evidence type="ECO:0000313" key="10">
    <source>
        <dbReference type="EMBL" id="SFV84001.1"/>
    </source>
</evidence>
<dbReference type="InterPro" id="IPR029044">
    <property type="entry name" value="Nucleotide-diphossugar_trans"/>
</dbReference>
<dbReference type="NCBIfam" id="TIGR02665">
    <property type="entry name" value="molyb_mobA"/>
    <property type="match status" value="1"/>
</dbReference>
<dbReference type="PANTHER" id="PTHR19136:SF81">
    <property type="entry name" value="MOLYBDENUM COFACTOR GUANYLYLTRANSFERASE"/>
    <property type="match status" value="1"/>
</dbReference>
<reference evidence="9" key="1">
    <citation type="submission" date="2016-10" db="EMBL/GenBank/DDBJ databases">
        <authorList>
            <person name="de Groot N.N."/>
        </authorList>
    </citation>
    <scope>NUCLEOTIDE SEQUENCE</scope>
</reference>
<keyword evidence="7" id="KW-0501">Molybdenum cofactor biosynthesis</keyword>
<evidence type="ECO:0000313" key="9">
    <source>
        <dbReference type="EMBL" id="SFV83067.1"/>
    </source>
</evidence>
<proteinExistence type="inferred from homology"/>
<keyword evidence="6" id="KW-0342">GTP-binding</keyword>
<organism evidence="9">
    <name type="scientific">hydrothermal vent metagenome</name>
    <dbReference type="NCBI Taxonomy" id="652676"/>
    <lineage>
        <taxon>unclassified sequences</taxon>
        <taxon>metagenomes</taxon>
        <taxon>ecological metagenomes</taxon>
    </lineage>
</organism>
<name>A0A1W1DND8_9ZZZZ</name>
<evidence type="ECO:0000256" key="5">
    <source>
        <dbReference type="ARBA" id="ARBA00022842"/>
    </source>
</evidence>
<evidence type="ECO:0000259" key="8">
    <source>
        <dbReference type="Pfam" id="PF12804"/>
    </source>
</evidence>
<keyword evidence="2" id="KW-0808">Transferase</keyword>
<dbReference type="AlphaFoldDB" id="A0A1W1DND8"/>
<keyword evidence="4" id="KW-0547">Nucleotide-binding</keyword>
<feature type="domain" description="MobA-like NTP transferase" evidence="8">
    <location>
        <begin position="10"/>
        <end position="158"/>
    </location>
</feature>
<evidence type="ECO:0000256" key="6">
    <source>
        <dbReference type="ARBA" id="ARBA00023134"/>
    </source>
</evidence>
<dbReference type="CDD" id="cd02503">
    <property type="entry name" value="MobA"/>
    <property type="match status" value="1"/>
</dbReference>
<dbReference type="EMBL" id="FPHW01000083">
    <property type="protein sequence ID" value="SFV84001.1"/>
    <property type="molecule type" value="Genomic_DNA"/>
</dbReference>
<evidence type="ECO:0000256" key="2">
    <source>
        <dbReference type="ARBA" id="ARBA00022679"/>
    </source>
</evidence>
<dbReference type="GO" id="GO:1902758">
    <property type="term" value="P:bis(molybdopterin guanine dinucleotide)molybdenum biosynthetic process"/>
    <property type="evidence" value="ECO:0007669"/>
    <property type="project" value="TreeGrafter"/>
</dbReference>
<gene>
    <name evidence="9" type="ORF">MNB_SUP05-12-888</name>
    <name evidence="10" type="ORF">MNB_SUP05-7-719</name>
</gene>
<dbReference type="Gene3D" id="3.90.550.10">
    <property type="entry name" value="Spore Coat Polysaccharide Biosynthesis Protein SpsA, Chain A"/>
    <property type="match status" value="1"/>
</dbReference>
<dbReference type="InterPro" id="IPR025877">
    <property type="entry name" value="MobA-like_NTP_Trfase"/>
</dbReference>
<keyword evidence="1" id="KW-0963">Cytoplasm</keyword>
<dbReference type="HAMAP" id="MF_00316">
    <property type="entry name" value="MobA"/>
    <property type="match status" value="1"/>
</dbReference>
<keyword evidence="3" id="KW-0479">Metal-binding</keyword>